<dbReference type="EMBL" id="MN739632">
    <property type="protein sequence ID" value="QHT17267.1"/>
    <property type="molecule type" value="Genomic_DNA"/>
</dbReference>
<organism evidence="1">
    <name type="scientific">viral metagenome</name>
    <dbReference type="NCBI Taxonomy" id="1070528"/>
    <lineage>
        <taxon>unclassified sequences</taxon>
        <taxon>metagenomes</taxon>
        <taxon>organismal metagenomes</taxon>
    </lineage>
</organism>
<accession>A0A6C0DL33</accession>
<proteinExistence type="predicted"/>
<reference evidence="1" key="1">
    <citation type="journal article" date="2020" name="Nature">
        <title>Giant virus diversity and host interactions through global metagenomics.</title>
        <authorList>
            <person name="Schulz F."/>
            <person name="Roux S."/>
            <person name="Paez-Espino D."/>
            <person name="Jungbluth S."/>
            <person name="Walsh D.A."/>
            <person name="Denef V.J."/>
            <person name="McMahon K.D."/>
            <person name="Konstantinidis K.T."/>
            <person name="Eloe-Fadrosh E.A."/>
            <person name="Kyrpides N.C."/>
            <person name="Woyke T."/>
        </authorList>
    </citation>
    <scope>NUCLEOTIDE SEQUENCE</scope>
    <source>
        <strain evidence="1">GVMAG-M-3300023174-24</strain>
    </source>
</reference>
<dbReference type="AlphaFoldDB" id="A0A6C0DL33"/>
<evidence type="ECO:0000313" key="1">
    <source>
        <dbReference type="EMBL" id="QHT17267.1"/>
    </source>
</evidence>
<sequence>MGELMIIPHKTTQKQLQQHILVKLSKPNYI</sequence>
<protein>
    <submittedName>
        <fullName evidence="1">Uncharacterized protein</fullName>
    </submittedName>
</protein>
<name>A0A6C0DL33_9ZZZZ</name>